<evidence type="ECO:0000313" key="2">
    <source>
        <dbReference type="Proteomes" id="UP000705983"/>
    </source>
</evidence>
<dbReference type="Proteomes" id="UP000705983">
    <property type="component" value="Unassembled WGS sequence"/>
</dbReference>
<accession>A0ABS2TGV9</accession>
<dbReference type="EMBL" id="JAFFJS010000005">
    <property type="protein sequence ID" value="MBM9433872.1"/>
    <property type="molecule type" value="Genomic_DNA"/>
</dbReference>
<keyword evidence="2" id="KW-1185">Reference proteome</keyword>
<reference evidence="2" key="1">
    <citation type="submission" date="2021-02" db="EMBL/GenBank/DDBJ databases">
        <title>Leucobacter sp. CX169.</title>
        <authorList>
            <person name="Cheng Y."/>
        </authorList>
    </citation>
    <scope>NUCLEOTIDE SEQUENCE [LARGE SCALE GENOMIC DNA]</scope>
    <source>
        <strain evidence="2">JY899</strain>
    </source>
</reference>
<organism evidence="1 2">
    <name type="scientific">Flaviflexus equikiangi</name>
    <dbReference type="NCBI Taxonomy" id="2758573"/>
    <lineage>
        <taxon>Bacteria</taxon>
        <taxon>Bacillati</taxon>
        <taxon>Actinomycetota</taxon>
        <taxon>Actinomycetes</taxon>
        <taxon>Actinomycetales</taxon>
        <taxon>Actinomycetaceae</taxon>
        <taxon>Flaviflexus</taxon>
    </lineage>
</organism>
<sequence length="118" mass="12485">MTENAASWLDSLAARDEEFRASIAPVSADHVGDLSVAELQARLIAAAEGNSLRDAIIRSQSARIADLSAKLAQARSTPNPASAISSSLTPLRRVARIGAAAARRGRRVLRRVVDRVAS</sequence>
<comment type="caution">
    <text evidence="1">The sequence shown here is derived from an EMBL/GenBank/DDBJ whole genome shotgun (WGS) entry which is preliminary data.</text>
</comment>
<evidence type="ECO:0000313" key="1">
    <source>
        <dbReference type="EMBL" id="MBM9433872.1"/>
    </source>
</evidence>
<dbReference type="RefSeq" id="WP_187996973.1">
    <property type="nucleotide sequence ID" value="NZ_JACEXG010000005.1"/>
</dbReference>
<proteinExistence type="predicted"/>
<name>A0ABS2TGV9_9ACTO</name>
<protein>
    <submittedName>
        <fullName evidence="1">Uncharacterized protein</fullName>
    </submittedName>
</protein>
<gene>
    <name evidence="1" type="ORF">JVW63_09225</name>
</gene>